<dbReference type="GO" id="GO:0016887">
    <property type="term" value="F:ATP hydrolysis activity"/>
    <property type="evidence" value="ECO:0007669"/>
    <property type="project" value="InterPro"/>
</dbReference>
<dbReference type="NCBIfam" id="TIGR00619">
    <property type="entry name" value="sbcd"/>
    <property type="match status" value="1"/>
</dbReference>
<evidence type="ECO:0000313" key="6">
    <source>
        <dbReference type="EMBL" id="RGK44152.1"/>
    </source>
</evidence>
<comment type="similarity">
    <text evidence="3">Belongs to the SbcD family.</text>
</comment>
<protein>
    <recommendedName>
        <fullName evidence="3">Nuclease SbcCD subunit D</fullName>
    </recommendedName>
</protein>
<dbReference type="Gene3D" id="3.60.21.10">
    <property type="match status" value="1"/>
</dbReference>
<comment type="caution">
    <text evidence="6">The sequence shown here is derived from an EMBL/GenBank/DDBJ whole genome shotgun (WGS) entry which is preliminary data.</text>
</comment>
<comment type="similarity">
    <text evidence="1">Belongs to the SMC family. SbcC subfamily.</text>
</comment>
<dbReference type="InterPro" id="IPR004843">
    <property type="entry name" value="Calcineurin-like_PHP"/>
</dbReference>
<keyword evidence="3" id="KW-0175">Coiled coil</keyword>
<comment type="function">
    <text evidence="3">SbcCD cleaves DNA hairpin structures. These structures can inhibit DNA replication and are intermediates in certain DNA recombination reactions. The complex acts as a 3'-&gt;5' double strand exonuclease that can open hairpins. It also has a 5' single-strand endonuclease activity.</text>
</comment>
<feature type="domain" description="Rad50/SbcC-type AAA" evidence="5">
    <location>
        <begin position="425"/>
        <end position="640"/>
    </location>
</feature>
<keyword evidence="3" id="KW-0235">DNA replication</keyword>
<dbReference type="Gene3D" id="3.40.50.300">
    <property type="entry name" value="P-loop containing nucleotide triphosphate hydrolases"/>
    <property type="match status" value="2"/>
</dbReference>
<evidence type="ECO:0000313" key="7">
    <source>
        <dbReference type="Proteomes" id="UP000261052"/>
    </source>
</evidence>
<dbReference type="GO" id="GO:0008408">
    <property type="term" value="F:3'-5' exonuclease activity"/>
    <property type="evidence" value="ECO:0007669"/>
    <property type="project" value="InterPro"/>
</dbReference>
<dbReference type="PANTHER" id="PTHR32114">
    <property type="entry name" value="ABC TRANSPORTER ABCH.3"/>
    <property type="match status" value="1"/>
</dbReference>
<dbReference type="SUPFAM" id="SSF56300">
    <property type="entry name" value="Metallo-dependent phosphatases"/>
    <property type="match status" value="1"/>
</dbReference>
<keyword evidence="3" id="KW-0255">Endonuclease</keyword>
<dbReference type="EMBL" id="QSQP01000004">
    <property type="protein sequence ID" value="RGK44152.1"/>
    <property type="molecule type" value="Genomic_DNA"/>
</dbReference>
<proteinExistence type="inferred from homology"/>
<dbReference type="GO" id="GO:0004519">
    <property type="term" value="F:endonuclease activity"/>
    <property type="evidence" value="ECO:0007669"/>
    <property type="project" value="UniProtKB-KW"/>
</dbReference>
<dbReference type="InterPro" id="IPR004593">
    <property type="entry name" value="SbcD"/>
</dbReference>
<dbReference type="Pfam" id="PF00149">
    <property type="entry name" value="Metallophos"/>
    <property type="match status" value="1"/>
</dbReference>
<evidence type="ECO:0000256" key="3">
    <source>
        <dbReference type="RuleBase" id="RU363069"/>
    </source>
</evidence>
<keyword evidence="3" id="KW-0233">DNA recombination</keyword>
<feature type="coiled-coil region" evidence="3">
    <location>
        <begin position="919"/>
        <end position="1105"/>
    </location>
</feature>
<dbReference type="InterPro" id="IPR029052">
    <property type="entry name" value="Metallo-depent_PP-like"/>
</dbReference>
<feature type="coiled-coil region" evidence="3">
    <location>
        <begin position="592"/>
        <end position="643"/>
    </location>
</feature>
<dbReference type="GO" id="GO:0006310">
    <property type="term" value="P:DNA recombination"/>
    <property type="evidence" value="ECO:0007669"/>
    <property type="project" value="UniProtKB-KW"/>
</dbReference>
<keyword evidence="3" id="KW-0540">Nuclease</keyword>
<keyword evidence="3" id="KW-0378">Hydrolase</keyword>
<organism evidence="6 7">
    <name type="scientific">Agathobacter rectalis</name>
    <dbReference type="NCBI Taxonomy" id="39491"/>
    <lineage>
        <taxon>Bacteria</taxon>
        <taxon>Bacillati</taxon>
        <taxon>Bacillota</taxon>
        <taxon>Clostridia</taxon>
        <taxon>Lachnospirales</taxon>
        <taxon>Lachnospiraceae</taxon>
        <taxon>Agathobacter</taxon>
    </lineage>
</organism>
<dbReference type="SUPFAM" id="SSF52540">
    <property type="entry name" value="P-loop containing nucleoside triphosphate hydrolases"/>
    <property type="match status" value="2"/>
</dbReference>
<keyword evidence="3 6" id="KW-0269">Exonuclease</keyword>
<dbReference type="InterPro" id="IPR027417">
    <property type="entry name" value="P-loop_NTPase"/>
</dbReference>
<dbReference type="GO" id="GO:0006302">
    <property type="term" value="P:double-strand break repair"/>
    <property type="evidence" value="ECO:0007669"/>
    <property type="project" value="InterPro"/>
</dbReference>
<accession>A0A3E4M4A7</accession>
<dbReference type="Proteomes" id="UP000261052">
    <property type="component" value="Unassembled WGS sequence"/>
</dbReference>
<name>A0A3E4M4A7_9FIRM</name>
<evidence type="ECO:0000259" key="5">
    <source>
        <dbReference type="Pfam" id="PF13476"/>
    </source>
</evidence>
<evidence type="ECO:0000259" key="4">
    <source>
        <dbReference type="Pfam" id="PF00149"/>
    </source>
</evidence>
<comment type="subunit">
    <text evidence="2 3">Heterodimer of SbcC and SbcD.</text>
</comment>
<dbReference type="Pfam" id="PF13476">
    <property type="entry name" value="AAA_23"/>
    <property type="match status" value="1"/>
</dbReference>
<sequence>MAIRILHTGDLHIGNFPGPEENGENVRFKDICKCLDALVAGAKEQKPDIAVIAGDIFHQARVWSDRGLKEQQTAVRFLRELEKICPVVVMRGTPNHDSEEQFKTLDSTFYGDDSVHIITEPDAGTYHSYDGKAVQIACLPGFDRGFYRAKHPGLSKEEENEVFTQSIADLIVGLKAQCDAGSPTVLVSHYTITGCNMESGQTAFFSQFEPVVYPDTLQAADFDLVCFGHIHRPQQLDGCKNTFYCGAISALNFNDEGQERGYWLHDVEDDGTVHSTFQQLPTRQYRTIRLKDENVAEIINADRAKDKFPFPVPDVKGDIVRVLYDCTDEHNKAFNHTVYEAALYNVGGAFWVQEITPQKISITVDKKNMDADGTPESNLAEYLTEKEFTPERLGEIIELARPIIAEATEKATTERHTGLFVPVEIEVKNYRNYREETFSFEDIRFCTINGSNGVGKSSLFMDAMADALFEETREGELTGWICNDPDARSGAIKFTFKLGESLYRVTRTRQKSGKATLNISEFVEGEWVDRSKEKFKDTQQEIINIIGMDSLTLKACALIMQDQYGLFLQADKEARMNILGNILGLGIYAGMEELAADKATETNRQIRQLQDKTDVILSGLPDRAELEAQIAAEEETKATYEQAAAVKATEIDGLKVKLNTQLEAASRVIKLNGKIATLGTQKATKEAAKTSQVGIVTSANTILAKEEEITAGVAAYNGLLEKEKELIKGKATYDNLEQRKKQLESAIDLAEKSAKELAQKKAAITLVKIGPLEAAISRAAELEEKHQQHESTAGKIAELEKGLPEYTEQRQAVLDAEAELERLEADYEKAKEKLSYRITTLKGKVELLDNSGCPDVEKASCKFLTDALEAKKALPEAEAALASLETEYAANRQSLSDTLRQAETVFSDKMHLPEEIEALRGDLRVLEAAEKEYSSLETQRNELKLMQERSEELAKAQASAEETVTKGKAELEKVTAELEAVEAANREYEKLQQDILTARTWLDKEKQLPVARQQKEAASLRVLELIGEIEELEKELEETRTELEEEQSKTVGTAELQAQVAAAEAEIKAMQDAAQAAALKLGGLKKQAEELTEKLQQAAELQNRVNVLGGKAAGYEELKKAFSQDGIPHNIIRSIIPVFEATATNILGQMSQGRMSVEFVTEKVLKSNSKKEVTTLDIIINDVDTGRLPYMSRSGGERVKAALSVILALSEIKSSKAGVQLGFLFIDEPPFLDAPGVQAYCDALEAIQNRYSNLKVMAITHDPAMKSRFPQSVDVVKTAEGSKVIYE</sequence>
<dbReference type="GO" id="GO:0006260">
    <property type="term" value="P:DNA replication"/>
    <property type="evidence" value="ECO:0007669"/>
    <property type="project" value="UniProtKB-KW"/>
</dbReference>
<feature type="domain" description="Calcineurin-like phosphoesterase" evidence="4">
    <location>
        <begin position="3"/>
        <end position="233"/>
    </location>
</feature>
<evidence type="ECO:0000256" key="1">
    <source>
        <dbReference type="ARBA" id="ARBA00006930"/>
    </source>
</evidence>
<dbReference type="InterPro" id="IPR038729">
    <property type="entry name" value="Rad50/SbcC_AAA"/>
</dbReference>
<evidence type="ECO:0000256" key="2">
    <source>
        <dbReference type="ARBA" id="ARBA00011322"/>
    </source>
</evidence>
<reference evidence="6 7" key="1">
    <citation type="submission" date="2018-08" db="EMBL/GenBank/DDBJ databases">
        <title>A genome reference for cultivated species of the human gut microbiota.</title>
        <authorList>
            <person name="Zou Y."/>
            <person name="Xue W."/>
            <person name="Luo G."/>
        </authorList>
    </citation>
    <scope>NUCLEOTIDE SEQUENCE [LARGE SCALE GENOMIC DNA]</scope>
    <source>
        <strain evidence="6 7">TF11-15AC</strain>
    </source>
</reference>
<dbReference type="RefSeq" id="WP_117685452.1">
    <property type="nucleotide sequence ID" value="NZ_QSQP01000004.1"/>
</dbReference>
<dbReference type="PANTHER" id="PTHR32114:SF2">
    <property type="entry name" value="ABC TRANSPORTER ABCH.3"/>
    <property type="match status" value="1"/>
</dbReference>
<gene>
    <name evidence="3 6" type="primary">sbcD</name>
    <name evidence="6" type="ORF">DXD13_04215</name>
</gene>
<feature type="coiled-coil region" evidence="3">
    <location>
        <begin position="719"/>
        <end position="833"/>
    </location>
</feature>